<dbReference type="SMART" id="SM00062">
    <property type="entry name" value="PBPb"/>
    <property type="match status" value="1"/>
</dbReference>
<dbReference type="AlphaFoldDB" id="A0AAW7X7H4"/>
<dbReference type="Proteomes" id="UP001169760">
    <property type="component" value="Unassembled WGS sequence"/>
</dbReference>
<comment type="caution">
    <text evidence="4">The sequence shown here is derived from an EMBL/GenBank/DDBJ whole genome shotgun (WGS) entry which is preliminary data.</text>
</comment>
<dbReference type="PANTHER" id="PTHR35936">
    <property type="entry name" value="MEMBRANE-BOUND LYTIC MUREIN TRANSGLYCOSYLASE F"/>
    <property type="match status" value="1"/>
</dbReference>
<evidence type="ECO:0000256" key="2">
    <source>
        <dbReference type="ARBA" id="ARBA00022729"/>
    </source>
</evidence>
<dbReference type="Gene3D" id="3.40.190.10">
    <property type="entry name" value="Periplasmic binding protein-like II"/>
    <property type="match status" value="2"/>
</dbReference>
<organism evidence="4 5">
    <name type="scientific">Saccharophagus degradans</name>
    <dbReference type="NCBI Taxonomy" id="86304"/>
    <lineage>
        <taxon>Bacteria</taxon>
        <taxon>Pseudomonadati</taxon>
        <taxon>Pseudomonadota</taxon>
        <taxon>Gammaproteobacteria</taxon>
        <taxon>Cellvibrionales</taxon>
        <taxon>Cellvibrionaceae</taxon>
        <taxon>Saccharophagus</taxon>
    </lineage>
</organism>
<protein>
    <submittedName>
        <fullName evidence="4">Transporter substrate-binding domain-containing protein</fullName>
    </submittedName>
</protein>
<dbReference type="PROSITE" id="PS51257">
    <property type="entry name" value="PROKAR_LIPOPROTEIN"/>
    <property type="match status" value="1"/>
</dbReference>
<evidence type="ECO:0000313" key="4">
    <source>
        <dbReference type="EMBL" id="MDO6422344.1"/>
    </source>
</evidence>
<keyword evidence="2" id="KW-0732">Signal</keyword>
<feature type="domain" description="Solute-binding protein family 3/N-terminal" evidence="3">
    <location>
        <begin position="105"/>
        <end position="339"/>
    </location>
</feature>
<sequence length="343" mass="37055">MNKLGSAWLKFARFKSNQFILAVLASSCCSMVSANSDTGTNESSDRGAFAAVAKGGLRAPAMARIVQQGSVRVAMKSLHNATANSAGVIGVAPFLVKSHGDKCSVCNAGSAAKIYDGKVCGFDVEVAYLLAEKLDTNLIIDLSQHKYDHVVDLISWGDADLAVSTLSSTLRRAQYVAFSDPYLELSQTLLVNRLAMEKLDLTQAAIVAGIPRIKPNNKSIPALTIAVEGGSSYAEFAGDLFKGHGIRRYDDLLIAMDALIKGDEVFAIYADNMQIMQLLNDNKKAGLFLKMVNLQRPDNISIATNYNDSSLLNWINLFLREIKMDGELTALKQKCGLSGGLYE</sequence>
<evidence type="ECO:0000313" key="5">
    <source>
        <dbReference type="Proteomes" id="UP001169760"/>
    </source>
</evidence>
<accession>A0AAW7X7H4</accession>
<dbReference type="Pfam" id="PF00497">
    <property type="entry name" value="SBP_bac_3"/>
    <property type="match status" value="1"/>
</dbReference>
<proteinExistence type="inferred from homology"/>
<dbReference type="InterPro" id="IPR001638">
    <property type="entry name" value="Solute-binding_3/MltF_N"/>
</dbReference>
<name>A0AAW7X7H4_9GAMM</name>
<dbReference type="SUPFAM" id="SSF53850">
    <property type="entry name" value="Periplasmic binding protein-like II"/>
    <property type="match status" value="1"/>
</dbReference>
<reference evidence="4" key="1">
    <citation type="submission" date="2023-07" db="EMBL/GenBank/DDBJ databases">
        <title>Genome content predicts the carbon catabolic preferences of heterotrophic bacteria.</title>
        <authorList>
            <person name="Gralka M."/>
        </authorList>
    </citation>
    <scope>NUCLEOTIDE SEQUENCE</scope>
    <source>
        <strain evidence="4">I3M17_2</strain>
    </source>
</reference>
<comment type="similarity">
    <text evidence="1">Belongs to the bacterial solute-binding protein 3 family.</text>
</comment>
<gene>
    <name evidence="4" type="ORF">Q4521_07650</name>
</gene>
<dbReference type="EMBL" id="JAUOPB010000005">
    <property type="protein sequence ID" value="MDO6422344.1"/>
    <property type="molecule type" value="Genomic_DNA"/>
</dbReference>
<dbReference type="RefSeq" id="WP_303492311.1">
    <property type="nucleotide sequence ID" value="NZ_JAUOPB010000005.1"/>
</dbReference>
<dbReference type="PANTHER" id="PTHR35936:SF17">
    <property type="entry name" value="ARGININE-BINDING EXTRACELLULAR PROTEIN ARTP"/>
    <property type="match status" value="1"/>
</dbReference>
<evidence type="ECO:0000256" key="1">
    <source>
        <dbReference type="ARBA" id="ARBA00010333"/>
    </source>
</evidence>
<evidence type="ECO:0000259" key="3">
    <source>
        <dbReference type="SMART" id="SM00062"/>
    </source>
</evidence>